<evidence type="ECO:0000313" key="3">
    <source>
        <dbReference type="Proteomes" id="UP000467006"/>
    </source>
</evidence>
<organism evidence="2 3">
    <name type="scientific">Mycolicibacterium duvalii</name>
    <dbReference type="NCBI Taxonomy" id="39688"/>
    <lineage>
        <taxon>Bacteria</taxon>
        <taxon>Bacillati</taxon>
        <taxon>Actinomycetota</taxon>
        <taxon>Actinomycetes</taxon>
        <taxon>Mycobacteriales</taxon>
        <taxon>Mycobacteriaceae</taxon>
        <taxon>Mycolicibacterium</taxon>
    </lineage>
</organism>
<comment type="catalytic activity">
    <reaction evidence="1">
        <text>a quinone + NADH + 5 H(+)(in) = a quinol + NAD(+) + 4 H(+)(out)</text>
        <dbReference type="Rhea" id="RHEA:57888"/>
        <dbReference type="ChEBI" id="CHEBI:15378"/>
        <dbReference type="ChEBI" id="CHEBI:24646"/>
        <dbReference type="ChEBI" id="CHEBI:57540"/>
        <dbReference type="ChEBI" id="CHEBI:57945"/>
        <dbReference type="ChEBI" id="CHEBI:132124"/>
    </reaction>
</comment>
<gene>
    <name evidence="2" type="ORF">MDUV_06890</name>
</gene>
<dbReference type="GO" id="GO:0008137">
    <property type="term" value="F:NADH dehydrogenase (ubiquinone) activity"/>
    <property type="evidence" value="ECO:0007669"/>
    <property type="project" value="UniProtKB-UniRule"/>
</dbReference>
<keyword evidence="1" id="KW-0472">Membrane</keyword>
<feature type="transmembrane region" description="Helical" evidence="1">
    <location>
        <begin position="34"/>
        <end position="52"/>
    </location>
</feature>
<dbReference type="InterPro" id="IPR001457">
    <property type="entry name" value="NADH_UbQ/plastoQ_OxRdtase_su6"/>
</dbReference>
<feature type="transmembrane region" description="Helical" evidence="1">
    <location>
        <begin position="58"/>
        <end position="81"/>
    </location>
</feature>
<dbReference type="RefSeq" id="WP_098003590.1">
    <property type="nucleotide sequence ID" value="NZ_AP022563.1"/>
</dbReference>
<keyword evidence="1" id="KW-1003">Cell membrane</keyword>
<dbReference type="KEGG" id="mdu:MDUV_06890"/>
<dbReference type="EMBL" id="AP022563">
    <property type="protein sequence ID" value="BBX15829.1"/>
    <property type="molecule type" value="Genomic_DNA"/>
</dbReference>
<dbReference type="GO" id="GO:0005886">
    <property type="term" value="C:plasma membrane"/>
    <property type="evidence" value="ECO:0007669"/>
    <property type="project" value="UniProtKB-SubCell"/>
</dbReference>
<comment type="function">
    <text evidence="1">NDH-1 shuttles electrons from NADH, via FMN and iron-sulfur (Fe-S) centers, to quinones in the respiratory chain. Couples the redox reaction to proton translocation (for every two electrons transferred, four hydrogen ions are translocated across the cytoplasmic membrane), and thus conserves the redox energy in a proton gradient.</text>
</comment>
<comment type="similarity">
    <text evidence="1">Belongs to the complex I subunit 6 family.</text>
</comment>
<reference evidence="2 3" key="1">
    <citation type="journal article" date="2019" name="Emerg. Microbes Infect.">
        <title>Comprehensive subspecies identification of 175 nontuberculous mycobacteria species based on 7547 genomic profiles.</title>
        <authorList>
            <person name="Matsumoto Y."/>
            <person name="Kinjo T."/>
            <person name="Motooka D."/>
            <person name="Nabeya D."/>
            <person name="Jung N."/>
            <person name="Uechi K."/>
            <person name="Horii T."/>
            <person name="Iida T."/>
            <person name="Fujita J."/>
            <person name="Nakamura S."/>
        </authorList>
    </citation>
    <scope>NUCLEOTIDE SEQUENCE [LARGE SCALE GENOMIC DNA]</scope>
    <source>
        <strain evidence="2 3">JCM 6396</strain>
    </source>
</reference>
<dbReference type="GO" id="GO:0048038">
    <property type="term" value="F:quinone binding"/>
    <property type="evidence" value="ECO:0007669"/>
    <property type="project" value="UniProtKB-UniRule"/>
</dbReference>
<dbReference type="OrthoDB" id="3401830at2"/>
<dbReference type="Pfam" id="PF00499">
    <property type="entry name" value="Oxidored_q3"/>
    <property type="match status" value="1"/>
</dbReference>
<accession>A0A7I7JX06</accession>
<keyword evidence="1" id="KW-1133">Transmembrane helix</keyword>
<keyword evidence="3" id="KW-1185">Reference proteome</keyword>
<comment type="subcellular location">
    <subcellularLocation>
        <location evidence="1">Cell membrane</location>
        <topology evidence="1">Multi-pass membrane protein</topology>
    </subcellularLocation>
</comment>
<dbReference type="Gene3D" id="1.20.120.1200">
    <property type="entry name" value="NADH-ubiquinone/plastoquinone oxidoreductase chain 6, subunit NuoJ"/>
    <property type="match status" value="1"/>
</dbReference>
<evidence type="ECO:0000313" key="2">
    <source>
        <dbReference type="EMBL" id="BBX15829.1"/>
    </source>
</evidence>
<dbReference type="AlphaFoldDB" id="A0A7I7JX06"/>
<feature type="transmembrane region" description="Helical" evidence="1">
    <location>
        <begin position="141"/>
        <end position="162"/>
    </location>
</feature>
<keyword evidence="1" id="KW-0812">Transmembrane</keyword>
<proteinExistence type="inferred from homology"/>
<name>A0A7I7JX06_9MYCO</name>
<sequence>MSVDVSDIVFWVTAVIAVAAGAAVFIVDSMARATYALAASFVAVGVAVLLLQQNYVGVIVILMMVMEMAVMAVYMVMFMGMNPALMPMSMVHGKLLSLGIAIGTFVALAIGILLVDWPQRRGSPPADVTAALGDALMGPKMLAMVVISPVMVATIVGGVVLATRRTRYDRFGDDLKQRPARDPQPGGVGR</sequence>
<feature type="transmembrane region" description="Helical" evidence="1">
    <location>
        <begin position="93"/>
        <end position="115"/>
    </location>
</feature>
<keyword evidence="1" id="KW-0874">Quinone</keyword>
<keyword evidence="1" id="KW-0520">NAD</keyword>
<dbReference type="Proteomes" id="UP000467006">
    <property type="component" value="Chromosome"/>
</dbReference>
<feature type="transmembrane region" description="Helical" evidence="1">
    <location>
        <begin position="6"/>
        <end position="27"/>
    </location>
</feature>
<dbReference type="EC" id="7.1.1.-" evidence="1"/>
<dbReference type="InterPro" id="IPR042106">
    <property type="entry name" value="Nuo/plastoQ_OxRdtase_6_NuoJ"/>
</dbReference>
<evidence type="ECO:0000256" key="1">
    <source>
        <dbReference type="RuleBase" id="RU004429"/>
    </source>
</evidence>
<protein>
    <recommendedName>
        <fullName evidence="1">NADH-quinone oxidoreductase subunit J</fullName>
        <ecNumber evidence="1">7.1.1.-</ecNumber>
    </recommendedName>
</protein>